<feature type="compositionally biased region" description="Basic and acidic residues" evidence="1">
    <location>
        <begin position="500"/>
        <end position="511"/>
    </location>
</feature>
<feature type="region of interest" description="Disordered" evidence="1">
    <location>
        <begin position="108"/>
        <end position="150"/>
    </location>
</feature>
<gene>
    <name evidence="2" type="ORF">DMC30DRAFT_415197</name>
</gene>
<feature type="compositionally biased region" description="Polar residues" evidence="1">
    <location>
        <begin position="336"/>
        <end position="348"/>
    </location>
</feature>
<feature type="compositionally biased region" description="Basic and acidic residues" evidence="1">
    <location>
        <begin position="118"/>
        <end position="140"/>
    </location>
</feature>
<feature type="compositionally biased region" description="Low complexity" evidence="1">
    <location>
        <begin position="405"/>
        <end position="420"/>
    </location>
</feature>
<feature type="compositionally biased region" description="Low complexity" evidence="1">
    <location>
        <begin position="187"/>
        <end position="196"/>
    </location>
</feature>
<feature type="compositionally biased region" description="Low complexity" evidence="1">
    <location>
        <begin position="210"/>
        <end position="229"/>
    </location>
</feature>
<feature type="compositionally biased region" description="Low complexity" evidence="1">
    <location>
        <begin position="273"/>
        <end position="287"/>
    </location>
</feature>
<dbReference type="EMBL" id="SOZI01000027">
    <property type="protein sequence ID" value="TNY22301.1"/>
    <property type="molecule type" value="Genomic_DNA"/>
</dbReference>
<feature type="region of interest" description="Disordered" evidence="1">
    <location>
        <begin position="16"/>
        <end position="96"/>
    </location>
</feature>
<evidence type="ECO:0000313" key="2">
    <source>
        <dbReference type="EMBL" id="TNY22301.1"/>
    </source>
</evidence>
<keyword evidence="3" id="KW-1185">Reference proteome</keyword>
<feature type="compositionally biased region" description="Basic and acidic residues" evidence="1">
    <location>
        <begin position="257"/>
        <end position="267"/>
    </location>
</feature>
<dbReference type="AlphaFoldDB" id="A0A5C5G2Z0"/>
<comment type="caution">
    <text evidence="2">The sequence shown here is derived from an EMBL/GenBank/DDBJ whole genome shotgun (WGS) entry which is preliminary data.</text>
</comment>
<organism evidence="2 3">
    <name type="scientific">Rhodotorula diobovata</name>
    <dbReference type="NCBI Taxonomy" id="5288"/>
    <lineage>
        <taxon>Eukaryota</taxon>
        <taxon>Fungi</taxon>
        <taxon>Dikarya</taxon>
        <taxon>Basidiomycota</taxon>
        <taxon>Pucciniomycotina</taxon>
        <taxon>Microbotryomycetes</taxon>
        <taxon>Sporidiobolales</taxon>
        <taxon>Sporidiobolaceae</taxon>
        <taxon>Rhodotorula</taxon>
    </lineage>
</organism>
<feature type="compositionally biased region" description="Basic and acidic residues" evidence="1">
    <location>
        <begin position="519"/>
        <end position="528"/>
    </location>
</feature>
<sequence length="534" mass="56497">MPNTLPPAGIDAYAAYPVHPAGHGQPGYRKGDDLPAVVSDSTPGSPLEAPASSTRGAHSPAEARSRSPFRIKPGASGDPFFRPESRSQSREPGRAELLQKEAALRQVRAAQDASYEADLERAIRRSKRDAAKSESRERSGSRSRGMSRIRAAIRDLVSDPFWHRASKEEGEHQDEAMRRIILEEVSAARASSTAAASHDRDRARSKSRVRSPLSSQPASRSQSRVRSVVDALAGAGGANSPYDRKAAAGTAEDVDVDAERERERETAGRLALAPAVPTVEPQAAEAAEVADEREKVPAQSPPRGACGMGTYPVPLASNDSLSEGRSRSRPRSPTSLIDSITRAVSRSMSRPRGAATSPGAGPELTPPSQETLLPAVEPTAPPRSRSRSRSREPRGAAGFGDFAKAQRSTSGSRARGAAAASPPPVGEASLPRVDEGREEPRGAAGFGSTTTTTTMRGDAGVGADAGAESGRGRDGERSKPRSGSVSRARAAVGRMWDAVRPQDEVVPDERTWGAAGMGDWKKAKERSQSRGRQQ</sequence>
<feature type="compositionally biased region" description="Low complexity" evidence="1">
    <location>
        <begin position="449"/>
        <end position="467"/>
    </location>
</feature>
<feature type="compositionally biased region" description="Basic and acidic residues" evidence="1">
    <location>
        <begin position="81"/>
        <end position="96"/>
    </location>
</feature>
<evidence type="ECO:0000256" key="1">
    <source>
        <dbReference type="SAM" id="MobiDB-lite"/>
    </source>
</evidence>
<name>A0A5C5G2Z0_9BASI</name>
<accession>A0A5C5G2Z0</accession>
<feature type="compositionally biased region" description="Basic and acidic residues" evidence="1">
    <location>
        <begin position="470"/>
        <end position="479"/>
    </location>
</feature>
<feature type="region of interest" description="Disordered" evidence="1">
    <location>
        <begin position="187"/>
        <end position="534"/>
    </location>
</feature>
<dbReference type="OrthoDB" id="2536533at2759"/>
<protein>
    <submittedName>
        <fullName evidence="2">Uncharacterized protein</fullName>
    </submittedName>
</protein>
<feature type="compositionally biased region" description="Basic and acidic residues" evidence="1">
    <location>
        <begin position="432"/>
        <end position="441"/>
    </location>
</feature>
<dbReference type="Proteomes" id="UP000311382">
    <property type="component" value="Unassembled WGS sequence"/>
</dbReference>
<reference evidence="2 3" key="1">
    <citation type="submission" date="2019-03" db="EMBL/GenBank/DDBJ databases">
        <title>Rhodosporidium diobovatum UCD-FST 08-225 genome sequencing, assembly, and annotation.</title>
        <authorList>
            <person name="Fakankun I.U."/>
            <person name="Fristensky B."/>
            <person name="Levin D.B."/>
        </authorList>
    </citation>
    <scope>NUCLEOTIDE SEQUENCE [LARGE SCALE GENOMIC DNA]</scope>
    <source>
        <strain evidence="2 3">UCD-FST 08-225</strain>
    </source>
</reference>
<proteinExistence type="predicted"/>
<evidence type="ECO:0000313" key="3">
    <source>
        <dbReference type="Proteomes" id="UP000311382"/>
    </source>
</evidence>